<evidence type="ECO:0000313" key="2">
    <source>
        <dbReference type="EMBL" id="PLW32179.1"/>
    </source>
</evidence>
<protein>
    <recommendedName>
        <fullName evidence="4">CCHC-type domain-containing protein</fullName>
    </recommendedName>
</protein>
<comment type="caution">
    <text evidence="2">The sequence shown here is derived from an EMBL/GenBank/DDBJ whole genome shotgun (WGS) entry which is preliminary data.</text>
</comment>
<dbReference type="GO" id="GO:0008270">
    <property type="term" value="F:zinc ion binding"/>
    <property type="evidence" value="ECO:0007669"/>
    <property type="project" value="InterPro"/>
</dbReference>
<sequence length="124" mass="13506">MNKERVSSAKVVTALKQEAYRRKSCKDNSNTLTIASSAKTPKPQVKDKNQPLQSQYCTFCEKEGHTLTNCQRTGRVLRKHKSKQRASGGSCVAGLAATNDIKSKPISGRACVNSTPSLPDELLV</sequence>
<dbReference type="GO" id="GO:0003676">
    <property type="term" value="F:nucleic acid binding"/>
    <property type="evidence" value="ECO:0007669"/>
    <property type="project" value="InterPro"/>
</dbReference>
<evidence type="ECO:0008006" key="4">
    <source>
        <dbReference type="Google" id="ProtNLM"/>
    </source>
</evidence>
<reference evidence="2 3" key="1">
    <citation type="submission" date="2017-11" db="EMBL/GenBank/DDBJ databases">
        <title>De novo assembly and phasing of dikaryotic genomes from two isolates of Puccinia coronata f. sp. avenae, the causal agent of oat crown rust.</title>
        <authorList>
            <person name="Miller M.E."/>
            <person name="Zhang Y."/>
            <person name="Omidvar V."/>
            <person name="Sperschneider J."/>
            <person name="Schwessinger B."/>
            <person name="Raley C."/>
            <person name="Palmer J.M."/>
            <person name="Garnica D."/>
            <person name="Upadhyaya N."/>
            <person name="Rathjen J."/>
            <person name="Taylor J.M."/>
            <person name="Park R.F."/>
            <person name="Dodds P.N."/>
            <person name="Hirsch C.D."/>
            <person name="Kianian S.F."/>
            <person name="Figueroa M."/>
        </authorList>
    </citation>
    <scope>NUCLEOTIDE SEQUENCE [LARGE SCALE GENOMIC DNA]</scope>
    <source>
        <strain evidence="2">12SD80</strain>
    </source>
</reference>
<dbReference type="SUPFAM" id="SSF57756">
    <property type="entry name" value="Retrovirus zinc finger-like domains"/>
    <property type="match status" value="1"/>
</dbReference>
<evidence type="ECO:0000313" key="3">
    <source>
        <dbReference type="Proteomes" id="UP000235392"/>
    </source>
</evidence>
<name>A0A2N5U373_9BASI</name>
<dbReference type="InterPro" id="IPR036875">
    <property type="entry name" value="Znf_CCHC_sf"/>
</dbReference>
<dbReference type="EMBL" id="PGCI01000249">
    <property type="protein sequence ID" value="PLW32179.1"/>
    <property type="molecule type" value="Genomic_DNA"/>
</dbReference>
<keyword evidence="1" id="KW-0507">mRNA processing</keyword>
<gene>
    <name evidence="2" type="ORF">PCASD_21672</name>
</gene>
<proteinExistence type="predicted"/>
<dbReference type="AlphaFoldDB" id="A0A2N5U373"/>
<organism evidence="2 3">
    <name type="scientific">Puccinia coronata f. sp. avenae</name>
    <dbReference type="NCBI Taxonomy" id="200324"/>
    <lineage>
        <taxon>Eukaryota</taxon>
        <taxon>Fungi</taxon>
        <taxon>Dikarya</taxon>
        <taxon>Basidiomycota</taxon>
        <taxon>Pucciniomycotina</taxon>
        <taxon>Pucciniomycetes</taxon>
        <taxon>Pucciniales</taxon>
        <taxon>Pucciniaceae</taxon>
        <taxon>Puccinia</taxon>
    </lineage>
</organism>
<dbReference type="GO" id="GO:0006397">
    <property type="term" value="P:mRNA processing"/>
    <property type="evidence" value="ECO:0007669"/>
    <property type="project" value="UniProtKB-KW"/>
</dbReference>
<dbReference type="Proteomes" id="UP000235392">
    <property type="component" value="Unassembled WGS sequence"/>
</dbReference>
<accession>A0A2N5U373</accession>
<evidence type="ECO:0000256" key="1">
    <source>
        <dbReference type="ARBA" id="ARBA00022664"/>
    </source>
</evidence>